<dbReference type="HOGENOM" id="CLU_147304_2_0_9"/>
<evidence type="ECO:0000259" key="1">
    <source>
        <dbReference type="SMART" id="SM01078"/>
    </source>
</evidence>
<dbReference type="AlphaFoldDB" id="A8MJ70"/>
<keyword evidence="3" id="KW-1185">Reference proteome</keyword>
<dbReference type="RefSeq" id="WP_012160159.1">
    <property type="nucleotide sequence ID" value="NC_009922.1"/>
</dbReference>
<feature type="domain" description="CGGC" evidence="1">
    <location>
        <begin position="3"/>
        <end position="105"/>
    </location>
</feature>
<gene>
    <name evidence="2" type="ordered locus">Clos_2319</name>
</gene>
<proteinExistence type="predicted"/>
<sequence length="126" mass="14117">MKKIGIYLCGEVSKKCTANGCLKAFNQKQDAFQAEDGSAYELVSFNHCNGCDEEPMESLQMKIEKFQKAEVDTVHLSTCIRGRCNHYEEFADELSEHFNVIGYTHGSAQGKRNNNINKSKVISSEA</sequence>
<name>A8MJ70_ALKOO</name>
<accession>A8MJ70</accession>
<dbReference type="eggNOG" id="COG5561">
    <property type="taxonomic scope" value="Bacteria"/>
</dbReference>
<dbReference type="SMART" id="SM01078">
    <property type="entry name" value="CGGC"/>
    <property type="match status" value="1"/>
</dbReference>
<organism evidence="2 3">
    <name type="scientific">Alkaliphilus oremlandii (strain OhILAs)</name>
    <name type="common">Clostridium oremlandii (strain OhILAs)</name>
    <dbReference type="NCBI Taxonomy" id="350688"/>
    <lineage>
        <taxon>Bacteria</taxon>
        <taxon>Bacillati</taxon>
        <taxon>Bacillota</taxon>
        <taxon>Clostridia</taxon>
        <taxon>Peptostreptococcales</taxon>
        <taxon>Natronincolaceae</taxon>
        <taxon>Alkaliphilus</taxon>
    </lineage>
</organism>
<evidence type="ECO:0000313" key="3">
    <source>
        <dbReference type="Proteomes" id="UP000000269"/>
    </source>
</evidence>
<dbReference type="Proteomes" id="UP000000269">
    <property type="component" value="Chromosome"/>
</dbReference>
<dbReference type="STRING" id="350688.Clos_2319"/>
<dbReference type="InterPro" id="IPR014925">
    <property type="entry name" value="CGGC_dom"/>
</dbReference>
<reference evidence="3" key="1">
    <citation type="submission" date="2007-10" db="EMBL/GenBank/DDBJ databases">
        <title>Complete genome of Alkaliphilus oremlandii OhILAs.</title>
        <authorList>
            <person name="Copeland A."/>
            <person name="Lucas S."/>
            <person name="Lapidus A."/>
            <person name="Barry K."/>
            <person name="Detter J.C."/>
            <person name="Glavina del Rio T."/>
            <person name="Hammon N."/>
            <person name="Israni S."/>
            <person name="Dalin E."/>
            <person name="Tice H."/>
            <person name="Pitluck S."/>
            <person name="Chain P."/>
            <person name="Malfatti S."/>
            <person name="Shin M."/>
            <person name="Vergez L."/>
            <person name="Schmutz J."/>
            <person name="Larimer F."/>
            <person name="Land M."/>
            <person name="Hauser L."/>
            <person name="Kyrpides N."/>
            <person name="Mikhailova N."/>
            <person name="Stolz J.F."/>
            <person name="Dawson A."/>
            <person name="Fisher E."/>
            <person name="Crable B."/>
            <person name="Perera E."/>
            <person name="Lisak J."/>
            <person name="Ranganathan M."/>
            <person name="Basu P."/>
            <person name="Richardson P."/>
        </authorList>
    </citation>
    <scope>NUCLEOTIDE SEQUENCE [LARGE SCALE GENOMIC DNA]</scope>
    <source>
        <strain evidence="3">OhILAs</strain>
    </source>
</reference>
<dbReference type="OrthoDB" id="1682132at2"/>
<dbReference type="EMBL" id="CP000853">
    <property type="protein sequence ID" value="ABW19852.1"/>
    <property type="molecule type" value="Genomic_DNA"/>
</dbReference>
<dbReference type="KEGG" id="aoe:Clos_2319"/>
<protein>
    <recommendedName>
        <fullName evidence="1">CGGC domain-containing protein</fullName>
    </recommendedName>
</protein>
<dbReference type="Pfam" id="PF08821">
    <property type="entry name" value="CGGC"/>
    <property type="match status" value="1"/>
</dbReference>
<evidence type="ECO:0000313" key="2">
    <source>
        <dbReference type="EMBL" id="ABW19852.1"/>
    </source>
</evidence>